<feature type="chain" id="PRO_5041436817" description="Peptidase S9 prolyl oligopeptidase catalytic domain-containing protein" evidence="1">
    <location>
        <begin position="25"/>
        <end position="356"/>
    </location>
</feature>
<keyword evidence="1" id="KW-0732">Signal</keyword>
<dbReference type="Pfam" id="PF00326">
    <property type="entry name" value="Peptidase_S9"/>
    <property type="match status" value="1"/>
</dbReference>
<gene>
    <name evidence="3" type="ORF">H2204_012473</name>
</gene>
<reference evidence="3" key="1">
    <citation type="submission" date="2022-10" db="EMBL/GenBank/DDBJ databases">
        <title>Culturing micro-colonial fungi from biological soil crusts in the Mojave desert and describing Neophaeococcomyces mojavensis, and introducing the new genera and species Taxawa tesnikishii.</title>
        <authorList>
            <person name="Kurbessoian T."/>
            <person name="Stajich J.E."/>
        </authorList>
    </citation>
    <scope>NUCLEOTIDE SEQUENCE</scope>
    <source>
        <strain evidence="3">TK_35</strain>
    </source>
</reference>
<feature type="domain" description="Peptidase S9 prolyl oligopeptidase catalytic" evidence="2">
    <location>
        <begin position="189"/>
        <end position="278"/>
    </location>
</feature>
<comment type="caution">
    <text evidence="3">The sequence shown here is derived from an EMBL/GenBank/DDBJ whole genome shotgun (WGS) entry which is preliminary data.</text>
</comment>
<dbReference type="InterPro" id="IPR029058">
    <property type="entry name" value="AB_hydrolase_fold"/>
</dbReference>
<proteinExistence type="predicted"/>
<dbReference type="SUPFAM" id="SSF53474">
    <property type="entry name" value="alpha/beta-Hydrolases"/>
    <property type="match status" value="1"/>
</dbReference>
<accession>A0AA38XSI9</accession>
<evidence type="ECO:0000259" key="2">
    <source>
        <dbReference type="Pfam" id="PF00326"/>
    </source>
</evidence>
<feature type="signal peptide" evidence="1">
    <location>
        <begin position="1"/>
        <end position="24"/>
    </location>
</feature>
<sequence>MPIPRLSALAVFMALAVCAPSAHADEQDSASTIAFKSISPVLNALINADDAQELMERAEEDDATLLQSLALYLAATREDPMLAQAPYHAAALFARRGDDALAERYLREADERGMWFAPALADNDDFEHLRGTPFFKQVLANTQARYTQVSAGKVGASSVLQPSKGVAMPACAPVLVWLHGYGINGHLDSSKQPLADAGVVLLGINGTEMRESFDSFSWTGPYEGTHKVVQKGVEQLAARQCIDRKQVYLMGFSQGSQHAGALLAQHPDDYAGALLVSPGGWRQPVPAQSSAHGKRVFVINGEQEGPANQKMSADFRALFREGNEVRSRTHGGGHFYPDDWKTSFPQAIRWMMGKDG</sequence>
<dbReference type="Gene3D" id="3.40.50.1820">
    <property type="entry name" value="alpha/beta hydrolase"/>
    <property type="match status" value="1"/>
</dbReference>
<dbReference type="EMBL" id="JAPDRN010000128">
    <property type="protein sequence ID" value="KAJ9620048.1"/>
    <property type="molecule type" value="Genomic_DNA"/>
</dbReference>
<dbReference type="AlphaFoldDB" id="A0AA38XSI9"/>
<evidence type="ECO:0000313" key="3">
    <source>
        <dbReference type="EMBL" id="KAJ9620048.1"/>
    </source>
</evidence>
<evidence type="ECO:0000256" key="1">
    <source>
        <dbReference type="SAM" id="SignalP"/>
    </source>
</evidence>
<protein>
    <recommendedName>
        <fullName evidence="2">Peptidase S9 prolyl oligopeptidase catalytic domain-containing protein</fullName>
    </recommendedName>
</protein>
<organism evidence="3">
    <name type="scientific">Knufia peltigerae</name>
    <dbReference type="NCBI Taxonomy" id="1002370"/>
    <lineage>
        <taxon>Eukaryota</taxon>
        <taxon>Fungi</taxon>
        <taxon>Dikarya</taxon>
        <taxon>Ascomycota</taxon>
        <taxon>Pezizomycotina</taxon>
        <taxon>Eurotiomycetes</taxon>
        <taxon>Chaetothyriomycetidae</taxon>
        <taxon>Chaetothyriales</taxon>
        <taxon>Trichomeriaceae</taxon>
        <taxon>Knufia</taxon>
    </lineage>
</organism>
<name>A0AA38XSI9_9EURO</name>
<dbReference type="InterPro" id="IPR001375">
    <property type="entry name" value="Peptidase_S9_cat"/>
</dbReference>